<dbReference type="Gene3D" id="3.40.630.30">
    <property type="match status" value="1"/>
</dbReference>
<dbReference type="InterPro" id="IPR000182">
    <property type="entry name" value="GNAT_dom"/>
</dbReference>
<feature type="domain" description="N-acetyltransferase" evidence="1">
    <location>
        <begin position="3"/>
        <end position="150"/>
    </location>
</feature>
<dbReference type="Proteomes" id="UP000244924">
    <property type="component" value="Unassembled WGS sequence"/>
</dbReference>
<proteinExistence type="predicted"/>
<dbReference type="Pfam" id="PF13527">
    <property type="entry name" value="Acetyltransf_9"/>
    <property type="match status" value="1"/>
</dbReference>
<accession>A0A2R8B2N5</accession>
<protein>
    <recommendedName>
        <fullName evidence="1">N-acetyltransferase domain-containing protein</fullName>
    </recommendedName>
</protein>
<dbReference type="RefSeq" id="WP_108851383.1">
    <property type="nucleotide sequence ID" value="NZ_OMOQ01000001.1"/>
</dbReference>
<sequence length="312" mass="34349">MALDIRPWRPGEETEILKLFQASFGRPMAEDFWRWRYLDHPAGDPLVILAWDGDRLAAHYAASHAPLQIDGESVPAALSMTTMTDPDYRGQGLMEKTGSALYDVMAASGIKAVWGFPNVFSNVTFQRKLGWTSVGDIANLSLTLDDRPAPETTDVVEVPEIDGRFGQLAARVAASVQVCGARGEAILRWRVDRNPVNRYTRLILPDGEEIAAYAILKSYGDDAFDLVDFCADGADAARGMILAVVGVARAHGRTRVNAWCLNRDANRLVLERAGFVAGGPVTYFGAREFGDPGRDLTDPRLWRLSMLDSDLY</sequence>
<organism evidence="2 3">
    <name type="scientific">Albidovulum aquaemixtae</name>
    <dbReference type="NCBI Taxonomy" id="1542388"/>
    <lineage>
        <taxon>Bacteria</taxon>
        <taxon>Pseudomonadati</taxon>
        <taxon>Pseudomonadota</taxon>
        <taxon>Alphaproteobacteria</taxon>
        <taxon>Rhodobacterales</taxon>
        <taxon>Paracoccaceae</taxon>
        <taxon>Albidovulum</taxon>
    </lineage>
</organism>
<dbReference type="AlphaFoldDB" id="A0A2R8B2N5"/>
<reference evidence="2 3" key="1">
    <citation type="submission" date="2018-03" db="EMBL/GenBank/DDBJ databases">
        <authorList>
            <person name="Keele B.F."/>
        </authorList>
    </citation>
    <scope>NUCLEOTIDE SEQUENCE [LARGE SCALE GENOMIC DNA]</scope>
    <source>
        <strain evidence="2 3">CECT 8626</strain>
    </source>
</reference>
<dbReference type="SUPFAM" id="SSF55729">
    <property type="entry name" value="Acyl-CoA N-acyltransferases (Nat)"/>
    <property type="match status" value="1"/>
</dbReference>
<gene>
    <name evidence="2" type="ORF">DEA8626_00403</name>
</gene>
<evidence type="ECO:0000313" key="2">
    <source>
        <dbReference type="EMBL" id="SPH16889.1"/>
    </source>
</evidence>
<keyword evidence="3" id="KW-1185">Reference proteome</keyword>
<name>A0A2R8B2N5_9RHOB</name>
<dbReference type="EMBL" id="OMOQ01000001">
    <property type="protein sequence ID" value="SPH16889.1"/>
    <property type="molecule type" value="Genomic_DNA"/>
</dbReference>
<dbReference type="InterPro" id="IPR016181">
    <property type="entry name" value="Acyl_CoA_acyltransferase"/>
</dbReference>
<evidence type="ECO:0000259" key="1">
    <source>
        <dbReference type="PROSITE" id="PS51186"/>
    </source>
</evidence>
<evidence type="ECO:0000313" key="3">
    <source>
        <dbReference type="Proteomes" id="UP000244924"/>
    </source>
</evidence>
<dbReference type="PROSITE" id="PS51186">
    <property type="entry name" value="GNAT"/>
    <property type="match status" value="1"/>
</dbReference>
<dbReference type="GO" id="GO:0016747">
    <property type="term" value="F:acyltransferase activity, transferring groups other than amino-acyl groups"/>
    <property type="evidence" value="ECO:0007669"/>
    <property type="project" value="InterPro"/>
</dbReference>
<dbReference type="OrthoDB" id="5570877at2"/>